<accession>A0ABZ2USL9</accession>
<keyword evidence="2" id="KW-0732">Signal</keyword>
<proteinExistence type="predicted"/>
<dbReference type="InterPro" id="IPR013424">
    <property type="entry name" value="Ice-binding_C"/>
</dbReference>
<gene>
    <name evidence="3" type="ORF">WJM97_22615</name>
</gene>
<dbReference type="Proteomes" id="UP001483337">
    <property type="component" value="Chromosome"/>
</dbReference>
<feature type="signal peptide" evidence="2">
    <location>
        <begin position="1"/>
        <end position="25"/>
    </location>
</feature>
<feature type="chain" id="PRO_5047353684" evidence="2">
    <location>
        <begin position="26"/>
        <end position="69"/>
    </location>
</feature>
<protein>
    <submittedName>
        <fullName evidence="3">PEP-CTERM sorting domain-containing protein</fullName>
    </submittedName>
</protein>
<reference evidence="3 4" key="1">
    <citation type="submission" date="2024-04" db="EMBL/GenBank/DDBJ databases">
        <title>Okeanomitos corallinicola gen. &amp; sp. nov. (Nostocales, Cyanobacteria), a new toxic marine heterocyst-forming cyanobacterium from a coral reef.</title>
        <authorList>
            <person name="Li H."/>
            <person name="Li R."/>
            <person name="Kang J."/>
            <person name="Hii K.S."/>
            <person name="Mohamed H.F."/>
            <person name="Xu X."/>
            <person name="Luo Z."/>
        </authorList>
    </citation>
    <scope>NUCLEOTIDE SEQUENCE [LARGE SCALE GENOMIC DNA]</scope>
    <source>
        <strain evidence="3 4">TIOX110</strain>
    </source>
</reference>
<evidence type="ECO:0000313" key="3">
    <source>
        <dbReference type="EMBL" id="WZB88106.1"/>
    </source>
</evidence>
<dbReference type="EMBL" id="CP150886">
    <property type="protein sequence ID" value="WZB88106.1"/>
    <property type="molecule type" value="Genomic_DNA"/>
</dbReference>
<sequence length="69" mass="7131">MLKKTLFVASAAIALAATLSLPALAIVDNEDDFTPDVVTVPEPMTVFGLIAFAGGGLLAKKRADSQKAE</sequence>
<dbReference type="NCBIfam" id="TIGR02595">
    <property type="entry name" value="PEP_CTERM"/>
    <property type="match status" value="1"/>
</dbReference>
<evidence type="ECO:0000256" key="2">
    <source>
        <dbReference type="SAM" id="SignalP"/>
    </source>
</evidence>
<keyword evidence="4" id="KW-1185">Reference proteome</keyword>
<name>A0ABZ2USL9_9CYAN</name>
<organism evidence="3 4">
    <name type="scientific">Okeanomitos corallinicola TIOX110</name>
    <dbReference type="NCBI Taxonomy" id="3133117"/>
    <lineage>
        <taxon>Bacteria</taxon>
        <taxon>Bacillati</taxon>
        <taxon>Cyanobacteriota</taxon>
        <taxon>Cyanophyceae</taxon>
        <taxon>Nostocales</taxon>
        <taxon>Aphanizomenonaceae</taxon>
        <taxon>Okeanomitos</taxon>
    </lineage>
</organism>
<dbReference type="RefSeq" id="WP_353931015.1">
    <property type="nucleotide sequence ID" value="NZ_CP150886.1"/>
</dbReference>
<keyword evidence="1" id="KW-0812">Transmembrane</keyword>
<evidence type="ECO:0000256" key="1">
    <source>
        <dbReference type="SAM" id="Phobius"/>
    </source>
</evidence>
<keyword evidence="1" id="KW-0472">Membrane</keyword>
<feature type="transmembrane region" description="Helical" evidence="1">
    <location>
        <begin position="41"/>
        <end position="59"/>
    </location>
</feature>
<evidence type="ECO:0000313" key="4">
    <source>
        <dbReference type="Proteomes" id="UP001483337"/>
    </source>
</evidence>
<keyword evidence="1" id="KW-1133">Transmembrane helix</keyword>